<comment type="similarity">
    <text evidence="1">Belongs to the protein-tyrosine phosphatase family.</text>
</comment>
<dbReference type="Proteomes" id="UP000184391">
    <property type="component" value="Unassembled WGS sequence"/>
</dbReference>
<dbReference type="InterPro" id="IPR000387">
    <property type="entry name" value="Tyr_Pase_dom"/>
</dbReference>
<dbReference type="PANTHER" id="PTHR31126:SF1">
    <property type="entry name" value="TYROSINE SPECIFIC PROTEIN PHOSPHATASES DOMAIN-CONTAINING PROTEIN"/>
    <property type="match status" value="1"/>
</dbReference>
<dbReference type="InterPro" id="IPR016130">
    <property type="entry name" value="Tyr_Pase_AS"/>
</dbReference>
<name>A0A1M7RV17_9SPHN</name>
<dbReference type="PANTHER" id="PTHR31126">
    <property type="entry name" value="TYROSINE-PROTEIN PHOSPHATASE"/>
    <property type="match status" value="1"/>
</dbReference>
<dbReference type="Gene3D" id="3.90.190.10">
    <property type="entry name" value="Protein tyrosine phosphatase superfamily"/>
    <property type="match status" value="1"/>
</dbReference>
<organism evidence="3 4">
    <name type="scientific">Erythrobacter sanguineus</name>
    <dbReference type="NCBI Taxonomy" id="198312"/>
    <lineage>
        <taxon>Bacteria</taxon>
        <taxon>Pseudomonadati</taxon>
        <taxon>Pseudomonadota</taxon>
        <taxon>Alphaproteobacteria</taxon>
        <taxon>Sphingomonadales</taxon>
        <taxon>Erythrobacteraceae</taxon>
        <taxon>Erythrobacter/Porphyrobacter group</taxon>
        <taxon>Erythrobacter</taxon>
    </lineage>
</organism>
<evidence type="ECO:0000256" key="1">
    <source>
        <dbReference type="ARBA" id="ARBA00009580"/>
    </source>
</evidence>
<dbReference type="RefSeq" id="WP_084662418.1">
    <property type="nucleotide sequence ID" value="NZ_FRDF01000002.1"/>
</dbReference>
<accession>A0A1M7RV17</accession>
<dbReference type="EMBL" id="FRDF01000002">
    <property type="protein sequence ID" value="SHN50129.1"/>
    <property type="molecule type" value="Genomic_DNA"/>
</dbReference>
<evidence type="ECO:0000313" key="4">
    <source>
        <dbReference type="Proteomes" id="UP000184391"/>
    </source>
</evidence>
<dbReference type="InterPro" id="IPR029021">
    <property type="entry name" value="Prot-tyrosine_phosphatase-like"/>
</dbReference>
<sequence length="279" mass="30488">MIRHKTSPAAPPAAPLAAEAQAIGPFLPTEGIHNLRDYGGYAVPGGARVRTGVLFRSGQHMDATDADLALLDRLDIRTIIDLRGVSERAGFPCRRHPRFAAEVIAHEGETSNSPPHEGGGGRLVMTPQKARERMLAVYTRMPVNPAMIAMFTRYFAALDTRGGGSLVHCFAGKDRTGIAASLLLHVLGVNHEDVVAEFLRTNDAPTRHVLERQSLPRMEAHYGAIDPEALRNLMGVLPEYIATYFAELTRDHGSIDTYLATRLGVDEARKERLRAKLVA</sequence>
<keyword evidence="4" id="KW-1185">Reference proteome</keyword>
<dbReference type="SUPFAM" id="SSF52799">
    <property type="entry name" value="(Phosphotyrosine protein) phosphatases II"/>
    <property type="match status" value="1"/>
</dbReference>
<dbReference type="STRING" id="198312.SAMN02745193_00476"/>
<evidence type="ECO:0000313" key="3">
    <source>
        <dbReference type="EMBL" id="SHN50129.1"/>
    </source>
</evidence>
<proteinExistence type="inferred from homology"/>
<dbReference type="InterPro" id="IPR026893">
    <property type="entry name" value="Tyr/Ser_Pase_IphP-type"/>
</dbReference>
<dbReference type="Pfam" id="PF13350">
    <property type="entry name" value="Y_phosphatase3"/>
    <property type="match status" value="1"/>
</dbReference>
<feature type="domain" description="Tyrosine specific protein phosphatases" evidence="2">
    <location>
        <begin position="149"/>
        <end position="195"/>
    </location>
</feature>
<dbReference type="GO" id="GO:0004721">
    <property type="term" value="F:phosphoprotein phosphatase activity"/>
    <property type="evidence" value="ECO:0007669"/>
    <property type="project" value="InterPro"/>
</dbReference>
<dbReference type="PROSITE" id="PS00383">
    <property type="entry name" value="TYR_PHOSPHATASE_1"/>
    <property type="match status" value="1"/>
</dbReference>
<reference evidence="4" key="1">
    <citation type="submission" date="2016-12" db="EMBL/GenBank/DDBJ databases">
        <authorList>
            <person name="Varghese N."/>
            <person name="Submissions S."/>
        </authorList>
    </citation>
    <scope>NUCLEOTIDE SEQUENCE [LARGE SCALE GENOMIC DNA]</scope>
    <source>
        <strain evidence="4">DSM 11032</strain>
    </source>
</reference>
<evidence type="ECO:0000259" key="2">
    <source>
        <dbReference type="PROSITE" id="PS50056"/>
    </source>
</evidence>
<dbReference type="OrthoDB" id="1188001at2"/>
<dbReference type="PROSITE" id="PS50056">
    <property type="entry name" value="TYR_PHOSPHATASE_2"/>
    <property type="match status" value="1"/>
</dbReference>
<protein>
    <submittedName>
        <fullName evidence="3">Protein tyrosine/serine phosphatase</fullName>
    </submittedName>
</protein>
<gene>
    <name evidence="3" type="ORF">SAMN02745193_00476</name>
</gene>
<dbReference type="AlphaFoldDB" id="A0A1M7RV17"/>